<evidence type="ECO:0000256" key="7">
    <source>
        <dbReference type="ARBA" id="ARBA00031757"/>
    </source>
</evidence>
<gene>
    <name evidence="9" type="ORF">HCN44_003150</name>
</gene>
<sequence length="113" mass="12827">MGRLAEIAGDESSNDKSRTFVFQEEGHTLGNALRSVIAQYPHVNFCGYTVPHPAEAKMHFRIQMSKGRAIDALRNGLEDLEKLCDHTTEKFTQAWQEFEKNPVIDVIKKPEIP</sequence>
<dbReference type="GO" id="GO:0005736">
    <property type="term" value="C:RNA polymerase I complex"/>
    <property type="evidence" value="ECO:0007669"/>
    <property type="project" value="TreeGrafter"/>
</dbReference>
<evidence type="ECO:0000259" key="8">
    <source>
        <dbReference type="Pfam" id="PF13656"/>
    </source>
</evidence>
<evidence type="ECO:0000256" key="4">
    <source>
        <dbReference type="ARBA" id="ARBA00023163"/>
    </source>
</evidence>
<dbReference type="Proteomes" id="UP000639338">
    <property type="component" value="Unassembled WGS sequence"/>
</dbReference>
<dbReference type="GO" id="GO:0006362">
    <property type="term" value="P:transcription elongation by RNA polymerase I"/>
    <property type="evidence" value="ECO:0007669"/>
    <property type="project" value="TreeGrafter"/>
</dbReference>
<organism evidence="9 10">
    <name type="scientific">Aphidius gifuensis</name>
    <name type="common">Parasitoid wasp</name>
    <dbReference type="NCBI Taxonomy" id="684658"/>
    <lineage>
        <taxon>Eukaryota</taxon>
        <taxon>Metazoa</taxon>
        <taxon>Ecdysozoa</taxon>
        <taxon>Arthropoda</taxon>
        <taxon>Hexapoda</taxon>
        <taxon>Insecta</taxon>
        <taxon>Pterygota</taxon>
        <taxon>Neoptera</taxon>
        <taxon>Endopterygota</taxon>
        <taxon>Hymenoptera</taxon>
        <taxon>Apocrita</taxon>
        <taxon>Ichneumonoidea</taxon>
        <taxon>Braconidae</taxon>
        <taxon>Aphidiinae</taxon>
        <taxon>Aphidius</taxon>
    </lineage>
</organism>
<dbReference type="PROSITE" id="PS01154">
    <property type="entry name" value="RNA_POL_L_13KD"/>
    <property type="match status" value="1"/>
</dbReference>
<dbReference type="PANTHER" id="PTHR13946">
    <property type="entry name" value="DNA-DIRECTED RNA POLYMERASE I,II,III"/>
    <property type="match status" value="1"/>
</dbReference>
<dbReference type="GO" id="GO:0006383">
    <property type="term" value="P:transcription by RNA polymerase III"/>
    <property type="evidence" value="ECO:0007669"/>
    <property type="project" value="TreeGrafter"/>
</dbReference>
<dbReference type="AlphaFoldDB" id="A0A834XHZ9"/>
<evidence type="ECO:0000256" key="5">
    <source>
        <dbReference type="ARBA" id="ARBA00023242"/>
    </source>
</evidence>
<evidence type="ECO:0000313" key="9">
    <source>
        <dbReference type="EMBL" id="KAF7987388.1"/>
    </source>
</evidence>
<dbReference type="InterPro" id="IPR033898">
    <property type="entry name" value="RNAP_AC19"/>
</dbReference>
<keyword evidence="5" id="KW-0539">Nucleus</keyword>
<evidence type="ECO:0000313" key="10">
    <source>
        <dbReference type="Proteomes" id="UP000639338"/>
    </source>
</evidence>
<comment type="similarity">
    <text evidence="6">Belongs to the archaeal Rpo11/eukaryotic RPB11/RPC19 RNA polymerase subunit family.</text>
</comment>
<evidence type="ECO:0000256" key="1">
    <source>
        <dbReference type="ARBA" id="ARBA00004123"/>
    </source>
</evidence>
<dbReference type="InterPro" id="IPR022905">
    <property type="entry name" value="Rpo11-like"/>
</dbReference>
<reference evidence="9 10" key="1">
    <citation type="submission" date="2020-08" db="EMBL/GenBank/DDBJ databases">
        <title>Aphidius gifuensis genome sequencing and assembly.</title>
        <authorList>
            <person name="Du Z."/>
        </authorList>
    </citation>
    <scope>NUCLEOTIDE SEQUENCE [LARGE SCALE GENOMIC DNA]</scope>
    <source>
        <strain evidence="9">YNYX2018</strain>
        <tissue evidence="9">Adults</tissue>
    </source>
</reference>
<dbReference type="InterPro" id="IPR008193">
    <property type="entry name" value="RNA_pol_Rpb11_13-16kDa_CS"/>
</dbReference>
<evidence type="ECO:0000256" key="2">
    <source>
        <dbReference type="ARBA" id="ARBA00022079"/>
    </source>
</evidence>
<keyword evidence="4" id="KW-0804">Transcription</keyword>
<dbReference type="GO" id="GO:0005666">
    <property type="term" value="C:RNA polymerase III complex"/>
    <property type="evidence" value="ECO:0007669"/>
    <property type="project" value="TreeGrafter"/>
</dbReference>
<dbReference type="FunFam" id="3.30.1360.10:FF:000006">
    <property type="entry name" value="DNA-directed RNA polymerases I and III subunit RPAC2"/>
    <property type="match status" value="1"/>
</dbReference>
<evidence type="ECO:0000256" key="6">
    <source>
        <dbReference type="ARBA" id="ARBA00025751"/>
    </source>
</evidence>
<keyword evidence="3" id="KW-0240">DNA-directed RNA polymerase</keyword>
<dbReference type="SUPFAM" id="SSF55257">
    <property type="entry name" value="RBP11-like subunits of RNA polymerase"/>
    <property type="match status" value="1"/>
</dbReference>
<dbReference type="PANTHER" id="PTHR13946:SF28">
    <property type="entry name" value="DNA-DIRECTED RNA POLYMERASES I AND III SUBUNIT RPAC2"/>
    <property type="match status" value="1"/>
</dbReference>
<dbReference type="EMBL" id="JACMRX010000006">
    <property type="protein sequence ID" value="KAF7987388.1"/>
    <property type="molecule type" value="Genomic_DNA"/>
</dbReference>
<feature type="domain" description="DNA-directed RNA polymerase RBP11-like dimerisation" evidence="8">
    <location>
        <begin position="19"/>
        <end position="89"/>
    </location>
</feature>
<dbReference type="GO" id="GO:0046983">
    <property type="term" value="F:protein dimerization activity"/>
    <property type="evidence" value="ECO:0007669"/>
    <property type="project" value="InterPro"/>
</dbReference>
<dbReference type="GO" id="GO:0003677">
    <property type="term" value="F:DNA binding"/>
    <property type="evidence" value="ECO:0007669"/>
    <property type="project" value="InterPro"/>
</dbReference>
<dbReference type="GO" id="GO:0003899">
    <property type="term" value="F:DNA-directed RNA polymerase activity"/>
    <property type="evidence" value="ECO:0007669"/>
    <property type="project" value="InterPro"/>
</dbReference>
<comment type="caution">
    <text evidence="9">The sequence shown here is derived from an EMBL/GenBank/DDBJ whole genome shotgun (WGS) entry which is preliminary data.</text>
</comment>
<dbReference type="Gene3D" id="3.30.1360.10">
    <property type="entry name" value="RNA polymerase, RBP11-like subunit"/>
    <property type="match status" value="1"/>
</dbReference>
<protein>
    <recommendedName>
        <fullName evidence="2">DNA-directed RNA polymerases I and III subunit RPAC2</fullName>
    </recommendedName>
    <alternativeName>
        <fullName evidence="7">DNA-directed RNA polymerase I subunit D</fullName>
    </alternativeName>
</protein>
<dbReference type="HAMAP" id="MF_00261">
    <property type="entry name" value="RNApol_arch_Rpo11"/>
    <property type="match status" value="1"/>
</dbReference>
<evidence type="ECO:0000256" key="3">
    <source>
        <dbReference type="ARBA" id="ARBA00022478"/>
    </source>
</evidence>
<keyword evidence="10" id="KW-1185">Reference proteome</keyword>
<dbReference type="Pfam" id="PF13656">
    <property type="entry name" value="RNA_pol_L_2"/>
    <property type="match status" value="1"/>
</dbReference>
<dbReference type="CDD" id="cd07029">
    <property type="entry name" value="RNAP_I_III_AC19"/>
    <property type="match status" value="1"/>
</dbReference>
<dbReference type="OrthoDB" id="510325at2759"/>
<accession>A0A834XHZ9</accession>
<proteinExistence type="inferred from homology"/>
<comment type="subcellular location">
    <subcellularLocation>
        <location evidence="1">Nucleus</location>
    </subcellularLocation>
</comment>
<name>A0A834XHZ9_APHGI</name>
<dbReference type="InterPro" id="IPR009025">
    <property type="entry name" value="RBP11-like_dimer"/>
</dbReference>
<dbReference type="InterPro" id="IPR036603">
    <property type="entry name" value="RBP11-like"/>
</dbReference>